<name>A0A058ZYR7_EUCGR</name>
<accession>A0A058ZYR7</accession>
<dbReference type="Gramene" id="KCW46195">
    <property type="protein sequence ID" value="KCW46195"/>
    <property type="gene ID" value="EUGRSUZ_K00097"/>
</dbReference>
<gene>
    <name evidence="1" type="ORF">EUGRSUZ_K00097</name>
</gene>
<protein>
    <submittedName>
        <fullName evidence="1">Uncharacterized protein</fullName>
    </submittedName>
</protein>
<dbReference type="AlphaFoldDB" id="A0A058ZYR7"/>
<evidence type="ECO:0000313" key="1">
    <source>
        <dbReference type="EMBL" id="KCW46195.1"/>
    </source>
</evidence>
<sequence>MGCTFNLVTNDDGLLLKTIDKQSSNSTDTSYQTYDNPNRGQPTTDCFPSVHVVPSKLFLRCLTLRASV</sequence>
<organism evidence="1">
    <name type="scientific">Eucalyptus grandis</name>
    <name type="common">Flooded gum</name>
    <dbReference type="NCBI Taxonomy" id="71139"/>
    <lineage>
        <taxon>Eukaryota</taxon>
        <taxon>Viridiplantae</taxon>
        <taxon>Streptophyta</taxon>
        <taxon>Embryophyta</taxon>
        <taxon>Tracheophyta</taxon>
        <taxon>Spermatophyta</taxon>
        <taxon>Magnoliopsida</taxon>
        <taxon>eudicotyledons</taxon>
        <taxon>Gunneridae</taxon>
        <taxon>Pentapetalae</taxon>
        <taxon>rosids</taxon>
        <taxon>malvids</taxon>
        <taxon>Myrtales</taxon>
        <taxon>Myrtaceae</taxon>
        <taxon>Myrtoideae</taxon>
        <taxon>Eucalypteae</taxon>
        <taxon>Eucalyptus</taxon>
    </lineage>
</organism>
<proteinExistence type="predicted"/>
<dbReference type="InParanoid" id="A0A058ZYR7"/>
<dbReference type="EMBL" id="KK198763">
    <property type="protein sequence ID" value="KCW46195.1"/>
    <property type="molecule type" value="Genomic_DNA"/>
</dbReference>
<reference evidence="1" key="1">
    <citation type="submission" date="2013-07" db="EMBL/GenBank/DDBJ databases">
        <title>The genome of Eucalyptus grandis.</title>
        <authorList>
            <person name="Schmutz J."/>
            <person name="Hayes R."/>
            <person name="Myburg A."/>
            <person name="Tuskan G."/>
            <person name="Grattapaglia D."/>
            <person name="Rokhsar D.S."/>
        </authorList>
    </citation>
    <scope>NUCLEOTIDE SEQUENCE</scope>
    <source>
        <tissue evidence="1">Leaf extractions</tissue>
    </source>
</reference>